<dbReference type="PANTHER" id="PTHR11705:SF143">
    <property type="entry name" value="SLL0236 PROTEIN"/>
    <property type="match status" value="1"/>
</dbReference>
<keyword evidence="8" id="KW-0862">Zinc</keyword>
<evidence type="ECO:0000313" key="15">
    <source>
        <dbReference type="Proteomes" id="UP000494205"/>
    </source>
</evidence>
<dbReference type="FunFam" id="3.40.630.10:FF:000084">
    <property type="entry name" value="Carboxypeptidase B2"/>
    <property type="match status" value="1"/>
</dbReference>
<feature type="domain" description="Peptidase M14" evidence="13">
    <location>
        <begin position="104"/>
        <end position="463"/>
    </location>
</feature>
<keyword evidence="5" id="KW-0479">Metal-binding</keyword>
<evidence type="ECO:0000256" key="10">
    <source>
        <dbReference type="ARBA" id="ARBA00050859"/>
    </source>
</evidence>
<evidence type="ECO:0000256" key="9">
    <source>
        <dbReference type="ARBA" id="ARBA00023049"/>
    </source>
</evidence>
<name>A0A6J5CTM5_9BURK</name>
<dbReference type="AlphaFoldDB" id="A0A6J5CTM5"/>
<evidence type="ECO:0000256" key="5">
    <source>
        <dbReference type="ARBA" id="ARBA00022723"/>
    </source>
</evidence>
<evidence type="ECO:0000256" key="2">
    <source>
        <dbReference type="ARBA" id="ARBA00005988"/>
    </source>
</evidence>
<dbReference type="Proteomes" id="UP000494205">
    <property type="component" value="Unassembled WGS sequence"/>
</dbReference>
<dbReference type="EMBL" id="CADIJZ010000063">
    <property type="protein sequence ID" value="CAB3743896.1"/>
    <property type="molecule type" value="Genomic_DNA"/>
</dbReference>
<dbReference type="PROSITE" id="PS52035">
    <property type="entry name" value="PEPTIDASE_M14"/>
    <property type="match status" value="1"/>
</dbReference>
<evidence type="ECO:0000256" key="4">
    <source>
        <dbReference type="ARBA" id="ARBA00022670"/>
    </source>
</evidence>
<evidence type="ECO:0000256" key="3">
    <source>
        <dbReference type="ARBA" id="ARBA00022645"/>
    </source>
</evidence>
<evidence type="ECO:0000256" key="6">
    <source>
        <dbReference type="ARBA" id="ARBA00022729"/>
    </source>
</evidence>
<dbReference type="SMART" id="SM00631">
    <property type="entry name" value="Zn_pept"/>
    <property type="match status" value="1"/>
</dbReference>
<dbReference type="GO" id="GO:0004181">
    <property type="term" value="F:metallocarboxypeptidase activity"/>
    <property type="evidence" value="ECO:0007669"/>
    <property type="project" value="InterPro"/>
</dbReference>
<dbReference type="InterPro" id="IPR000834">
    <property type="entry name" value="Peptidase_M14"/>
</dbReference>
<dbReference type="GO" id="GO:0008270">
    <property type="term" value="F:zinc ion binding"/>
    <property type="evidence" value="ECO:0007669"/>
    <property type="project" value="InterPro"/>
</dbReference>
<keyword evidence="9" id="KW-0482">Metalloprotease</keyword>
<dbReference type="GO" id="GO:0006508">
    <property type="term" value="P:proteolysis"/>
    <property type="evidence" value="ECO:0007669"/>
    <property type="project" value="UniProtKB-KW"/>
</dbReference>
<keyword evidence="4" id="KW-0645">Protease</keyword>
<organism evidence="14 15">
    <name type="scientific">Paraburkholderia rhynchosiae</name>
    <dbReference type="NCBI Taxonomy" id="487049"/>
    <lineage>
        <taxon>Bacteria</taxon>
        <taxon>Pseudomonadati</taxon>
        <taxon>Pseudomonadota</taxon>
        <taxon>Betaproteobacteria</taxon>
        <taxon>Burkholderiales</taxon>
        <taxon>Burkholderiaceae</taxon>
        <taxon>Paraburkholderia</taxon>
    </lineage>
</organism>
<evidence type="ECO:0000259" key="13">
    <source>
        <dbReference type="PROSITE" id="PS52035"/>
    </source>
</evidence>
<dbReference type="CDD" id="cd06228">
    <property type="entry name" value="M14-like"/>
    <property type="match status" value="1"/>
</dbReference>
<evidence type="ECO:0000256" key="7">
    <source>
        <dbReference type="ARBA" id="ARBA00022801"/>
    </source>
</evidence>
<keyword evidence="3" id="KW-0121">Carboxypeptidase</keyword>
<evidence type="ECO:0000313" key="14">
    <source>
        <dbReference type="EMBL" id="CAB3743896.1"/>
    </source>
</evidence>
<dbReference type="EC" id="3.4.17.18" evidence="11"/>
<evidence type="ECO:0000256" key="8">
    <source>
        <dbReference type="ARBA" id="ARBA00022833"/>
    </source>
</evidence>
<evidence type="ECO:0000256" key="11">
    <source>
        <dbReference type="ARBA" id="ARBA00066554"/>
    </source>
</evidence>
<dbReference type="Gene3D" id="3.40.630.10">
    <property type="entry name" value="Zn peptidases"/>
    <property type="match status" value="1"/>
</dbReference>
<protein>
    <recommendedName>
        <fullName evidence="11">carboxypeptidase T</fullName>
        <ecNumber evidence="11">3.4.17.18</ecNumber>
    </recommendedName>
</protein>
<evidence type="ECO:0000256" key="1">
    <source>
        <dbReference type="ARBA" id="ARBA00001947"/>
    </source>
</evidence>
<comment type="catalytic activity">
    <reaction evidence="10">
        <text>Releases a C-terminal residue, which may be hydrophobic or positively charged.</text>
        <dbReference type="EC" id="3.4.17.18"/>
    </reaction>
</comment>
<evidence type="ECO:0000256" key="12">
    <source>
        <dbReference type="PROSITE-ProRule" id="PRU01379"/>
    </source>
</evidence>
<keyword evidence="7" id="KW-0378">Hydrolase</keyword>
<feature type="active site" description="Proton donor/acceptor" evidence="12">
    <location>
        <position position="428"/>
    </location>
</feature>
<accession>A0A6J5CTM5</accession>
<dbReference type="PANTHER" id="PTHR11705">
    <property type="entry name" value="PROTEASE FAMILY M14 CARBOXYPEPTIDASE A,B"/>
    <property type="match status" value="1"/>
</dbReference>
<proteinExistence type="inferred from homology"/>
<comment type="cofactor">
    <cofactor evidence="1">
        <name>Zn(2+)</name>
        <dbReference type="ChEBI" id="CHEBI:29105"/>
    </cofactor>
</comment>
<dbReference type="GO" id="GO:0005615">
    <property type="term" value="C:extracellular space"/>
    <property type="evidence" value="ECO:0007669"/>
    <property type="project" value="TreeGrafter"/>
</dbReference>
<reference evidence="14 15" key="1">
    <citation type="submission" date="2020-04" db="EMBL/GenBank/DDBJ databases">
        <authorList>
            <person name="De Canck E."/>
        </authorList>
    </citation>
    <scope>NUCLEOTIDE SEQUENCE [LARGE SCALE GENOMIC DNA]</scope>
    <source>
        <strain evidence="14 15">LMG 27174</strain>
    </source>
</reference>
<keyword evidence="6" id="KW-0732">Signal</keyword>
<sequence>MRQGRIDMSRYHARITGNDFAALADLVTKYKITVARHTIEKVSDGYCVDAHVTDEQITTLTAAGYKLEQLEDADAQGKVRQSEVRARKAAPLTTNALSVAAATAYLDVEQVEAALAAESAAPNDSFTQLIKLPHPTWEKRTCHALKIAKGSGEKRPGIYFLGGVHAREWGSPDILIHFVQLLSNAYRTNTPITIGTRTFDAMDIRNVIETKDVFVFPQANPDGRNYSMTAESMWRKNRRPAPAGHTKPQCCGVDINRNYNFLWNFPQYFDPQCPIQNSTDPCDYQVYIGPSAESEPETKNAVWMFDTYPHIQYFVDLHSFSEDILYNWGDDEDQSSHPDINFQNPAYDGKRGIASDQAYREYIEAGDKKIAVELANEMCDAIKASRGRVYKTEQSMSLYPTAGTSDDYAYSRHIIDAKKAKVFSYTIEWGSKHNSTPFHPVYSEMKQIIDEVTSGLLAFCIAAK</sequence>
<gene>
    <name evidence="14" type="ORF">LMG27174_07075</name>
</gene>
<dbReference type="Pfam" id="PF00246">
    <property type="entry name" value="Peptidase_M14"/>
    <property type="match status" value="1"/>
</dbReference>
<comment type="similarity">
    <text evidence="2 12">Belongs to the peptidase M14 family.</text>
</comment>
<dbReference type="SUPFAM" id="SSF53187">
    <property type="entry name" value="Zn-dependent exopeptidases"/>
    <property type="match status" value="1"/>
</dbReference>